<feature type="region of interest" description="Disordered" evidence="1">
    <location>
        <begin position="24"/>
        <end position="54"/>
    </location>
</feature>
<accession>A0AA40HQ04</accession>
<evidence type="ECO:0000313" key="3">
    <source>
        <dbReference type="Proteomes" id="UP001177744"/>
    </source>
</evidence>
<sequence>MHMLIFNSYLKRYAPVNNTIWEDLEPNEAEPKARAQEAKAAPPDAELEASPPPEFLPPPAALQLQLWSQGRPQRKLRKLRPHHRWMKSPPWSPCWLLPQRRSCLWGAQLKGPLLNVLTLS</sequence>
<reference evidence="2" key="1">
    <citation type="submission" date="2023-06" db="EMBL/GenBank/DDBJ databases">
        <title>Reference genome for the Northern bat (Eptesicus nilssonii), a most northern bat species.</title>
        <authorList>
            <person name="Laine V.N."/>
            <person name="Pulliainen A.T."/>
            <person name="Lilley T.M."/>
        </authorList>
    </citation>
    <scope>NUCLEOTIDE SEQUENCE</scope>
    <source>
        <strain evidence="2">BLF_Eptnil</strain>
        <tissue evidence="2">Kidney</tissue>
    </source>
</reference>
<gene>
    <name evidence="2" type="ORF">QTO34_004797</name>
</gene>
<proteinExistence type="predicted"/>
<dbReference type="Proteomes" id="UP001177744">
    <property type="component" value="Unassembled WGS sequence"/>
</dbReference>
<dbReference type="EMBL" id="JAULJE010000014">
    <property type="protein sequence ID" value="KAK1335213.1"/>
    <property type="molecule type" value="Genomic_DNA"/>
</dbReference>
<evidence type="ECO:0000256" key="1">
    <source>
        <dbReference type="SAM" id="MobiDB-lite"/>
    </source>
</evidence>
<name>A0AA40HQ04_CNENI</name>
<comment type="caution">
    <text evidence="2">The sequence shown here is derived from an EMBL/GenBank/DDBJ whole genome shotgun (WGS) entry which is preliminary data.</text>
</comment>
<dbReference type="AlphaFoldDB" id="A0AA40HQ04"/>
<organism evidence="2 3">
    <name type="scientific">Cnephaeus nilssonii</name>
    <name type="common">Northern bat</name>
    <name type="synonym">Eptesicus nilssonii</name>
    <dbReference type="NCBI Taxonomy" id="3371016"/>
    <lineage>
        <taxon>Eukaryota</taxon>
        <taxon>Metazoa</taxon>
        <taxon>Chordata</taxon>
        <taxon>Craniata</taxon>
        <taxon>Vertebrata</taxon>
        <taxon>Euteleostomi</taxon>
        <taxon>Mammalia</taxon>
        <taxon>Eutheria</taxon>
        <taxon>Laurasiatheria</taxon>
        <taxon>Chiroptera</taxon>
        <taxon>Yangochiroptera</taxon>
        <taxon>Vespertilionidae</taxon>
        <taxon>Cnephaeus</taxon>
    </lineage>
</organism>
<keyword evidence="3" id="KW-1185">Reference proteome</keyword>
<evidence type="ECO:0000313" key="2">
    <source>
        <dbReference type="EMBL" id="KAK1335213.1"/>
    </source>
</evidence>
<protein>
    <submittedName>
        <fullName evidence="2">Uncharacterized protein</fullName>
    </submittedName>
</protein>